<name>A0ABD1CCJ6_CULPP</name>
<sequence>MGYNFFTTYLPLPTSPHQVYRLINHIISVDYDIFAPSNLANWEATLEYFYKGVEQVEHEARTALDQCIGALRSANLGLELIKNLDQMETRPSLACHLSSKYENIMKQFLAEVGMVEHEFLVPGDPKALVRMGGGGDEGGPDCSQKRSAFSQYIQLVKNIREYEKDNFQEFTVYGTRTVNSVLKRNILKLEFCEPIYELEQEKRSARLKKADTLAKGSRKPSALMAGTDRTKYSNIATAVRWIVNRPESQNPELTLAQKLVRASRNTPPPGSTGTSTPATTTSGAGEFKMRQAQLMVSAVTQKRLPTWREVIGDSVLIEFKLKFAVNFSYDIFDVISEGQQFEYLGFTLCPAIRTAIMRK</sequence>
<evidence type="ECO:0000313" key="4">
    <source>
        <dbReference type="Proteomes" id="UP001562425"/>
    </source>
</evidence>
<dbReference type="InterPro" id="IPR013594">
    <property type="entry name" value="Dynein_heavy_tail"/>
</dbReference>
<proteinExistence type="predicted"/>
<protein>
    <recommendedName>
        <fullName evidence="2">Dynein heavy chain tail domain-containing protein</fullName>
    </recommendedName>
</protein>
<dbReference type="EMBL" id="JBEHCU010013672">
    <property type="protein sequence ID" value="KAL1374096.1"/>
    <property type="molecule type" value="Genomic_DNA"/>
</dbReference>
<comment type="caution">
    <text evidence="3">The sequence shown here is derived from an EMBL/GenBank/DDBJ whole genome shotgun (WGS) entry which is preliminary data.</text>
</comment>
<dbReference type="Pfam" id="PF08385">
    <property type="entry name" value="DHC_N1"/>
    <property type="match status" value="1"/>
</dbReference>
<feature type="non-terminal residue" evidence="3">
    <location>
        <position position="359"/>
    </location>
</feature>
<feature type="domain" description="Dynein heavy chain tail" evidence="2">
    <location>
        <begin position="19"/>
        <end position="119"/>
    </location>
</feature>
<dbReference type="AlphaFoldDB" id="A0ABD1CCJ6"/>
<dbReference type="Proteomes" id="UP001562425">
    <property type="component" value="Unassembled WGS sequence"/>
</dbReference>
<gene>
    <name evidence="3" type="ORF">pipiens_018279</name>
</gene>
<keyword evidence="4" id="KW-1185">Reference proteome</keyword>
<feature type="region of interest" description="Disordered" evidence="1">
    <location>
        <begin position="262"/>
        <end position="284"/>
    </location>
</feature>
<accession>A0ABD1CCJ6</accession>
<reference evidence="3 4" key="1">
    <citation type="submission" date="2024-05" db="EMBL/GenBank/DDBJ databases">
        <title>Culex pipiens pipiens assembly and annotation.</title>
        <authorList>
            <person name="Alout H."/>
            <person name="Durand T."/>
        </authorList>
    </citation>
    <scope>NUCLEOTIDE SEQUENCE [LARGE SCALE GENOMIC DNA]</scope>
    <source>
        <strain evidence="3">HA-2024</strain>
        <tissue evidence="3">Whole body</tissue>
    </source>
</reference>
<evidence type="ECO:0000313" key="3">
    <source>
        <dbReference type="EMBL" id="KAL1374096.1"/>
    </source>
</evidence>
<evidence type="ECO:0000259" key="2">
    <source>
        <dbReference type="Pfam" id="PF08385"/>
    </source>
</evidence>
<evidence type="ECO:0000256" key="1">
    <source>
        <dbReference type="SAM" id="MobiDB-lite"/>
    </source>
</evidence>
<feature type="compositionally biased region" description="Low complexity" evidence="1">
    <location>
        <begin position="271"/>
        <end position="284"/>
    </location>
</feature>
<organism evidence="3 4">
    <name type="scientific">Culex pipiens pipiens</name>
    <name type="common">Northern house mosquito</name>
    <dbReference type="NCBI Taxonomy" id="38569"/>
    <lineage>
        <taxon>Eukaryota</taxon>
        <taxon>Metazoa</taxon>
        <taxon>Ecdysozoa</taxon>
        <taxon>Arthropoda</taxon>
        <taxon>Hexapoda</taxon>
        <taxon>Insecta</taxon>
        <taxon>Pterygota</taxon>
        <taxon>Neoptera</taxon>
        <taxon>Endopterygota</taxon>
        <taxon>Diptera</taxon>
        <taxon>Nematocera</taxon>
        <taxon>Culicoidea</taxon>
        <taxon>Culicidae</taxon>
        <taxon>Culicinae</taxon>
        <taxon>Culicini</taxon>
        <taxon>Culex</taxon>
        <taxon>Culex</taxon>
    </lineage>
</organism>